<accession>A0ABR1Y8N3</accession>
<evidence type="ECO:0000256" key="1">
    <source>
        <dbReference type="SAM" id="Coils"/>
    </source>
</evidence>
<protein>
    <submittedName>
        <fullName evidence="3">Uncharacterized protein</fullName>
    </submittedName>
</protein>
<feature type="compositionally biased region" description="Acidic residues" evidence="2">
    <location>
        <begin position="91"/>
        <end position="105"/>
    </location>
</feature>
<feature type="compositionally biased region" description="Basic and acidic residues" evidence="2">
    <location>
        <begin position="113"/>
        <end position="124"/>
    </location>
</feature>
<keyword evidence="4" id="KW-1185">Reference proteome</keyword>
<dbReference type="EMBL" id="JBBWRZ010000015">
    <property type="protein sequence ID" value="KAK8222700.1"/>
    <property type="molecule type" value="Genomic_DNA"/>
</dbReference>
<gene>
    <name evidence="3" type="ORF">HDK90DRAFT_545119</name>
</gene>
<feature type="region of interest" description="Disordered" evidence="2">
    <location>
        <begin position="14"/>
        <end position="124"/>
    </location>
</feature>
<dbReference type="Proteomes" id="UP001492380">
    <property type="component" value="Unassembled WGS sequence"/>
</dbReference>
<feature type="compositionally biased region" description="Basic and acidic residues" evidence="2">
    <location>
        <begin position="59"/>
        <end position="83"/>
    </location>
</feature>
<organism evidence="3 4">
    <name type="scientific">Phyllosticta capitalensis</name>
    <dbReference type="NCBI Taxonomy" id="121624"/>
    <lineage>
        <taxon>Eukaryota</taxon>
        <taxon>Fungi</taxon>
        <taxon>Dikarya</taxon>
        <taxon>Ascomycota</taxon>
        <taxon>Pezizomycotina</taxon>
        <taxon>Dothideomycetes</taxon>
        <taxon>Dothideomycetes incertae sedis</taxon>
        <taxon>Botryosphaeriales</taxon>
        <taxon>Phyllostictaceae</taxon>
        <taxon>Phyllosticta</taxon>
    </lineage>
</organism>
<evidence type="ECO:0000313" key="3">
    <source>
        <dbReference type="EMBL" id="KAK8222700.1"/>
    </source>
</evidence>
<proteinExistence type="predicted"/>
<reference evidence="3 4" key="1">
    <citation type="submission" date="2024-04" db="EMBL/GenBank/DDBJ databases">
        <title>Phyllosticta paracitricarpa is synonymous to the EU quarantine fungus P. citricarpa based on phylogenomic analyses.</title>
        <authorList>
            <consortium name="Lawrence Berkeley National Laboratory"/>
            <person name="Van Ingen-Buijs V.A."/>
            <person name="Van Westerhoven A.C."/>
            <person name="Haridas S."/>
            <person name="Skiadas P."/>
            <person name="Martin F."/>
            <person name="Groenewald J.Z."/>
            <person name="Crous P.W."/>
            <person name="Seidl M.F."/>
        </authorList>
    </citation>
    <scope>NUCLEOTIDE SEQUENCE [LARGE SCALE GENOMIC DNA]</scope>
    <source>
        <strain evidence="3 4">CBS 123374</strain>
    </source>
</reference>
<evidence type="ECO:0000256" key="2">
    <source>
        <dbReference type="SAM" id="MobiDB-lite"/>
    </source>
</evidence>
<comment type="caution">
    <text evidence="3">The sequence shown here is derived from an EMBL/GenBank/DDBJ whole genome shotgun (WGS) entry which is preliminary data.</text>
</comment>
<name>A0ABR1Y8N3_9PEZI</name>
<keyword evidence="1" id="KW-0175">Coiled coil</keyword>
<sequence length="275" mass="31412">MPRNGYGFIFEVMAGVHSKPKKTTGNSTRQASTAAKRDNKGKGCWVRHRDRKHSSASKNDLKSHDTSSDTRRNSSDNPKHINRADSVMESETSDDDTASDDDMASDDTQTSEIEARQNKECSSDFDARKMKAMPDEIIALQNRQAALERKVKHWRRAYEEIKQERDGYPYDRRANVDHLVESANQRNEIEVLRKEVKKLEKKLEGAENERVKAQRGYERELSKAKHAYKKLVSDCAELLDTIHDIDNELPSMVIAAARKLADKLGRPWKDGKHCS</sequence>
<evidence type="ECO:0000313" key="4">
    <source>
        <dbReference type="Proteomes" id="UP001492380"/>
    </source>
</evidence>
<feature type="coiled-coil region" evidence="1">
    <location>
        <begin position="137"/>
        <end position="223"/>
    </location>
</feature>
<feature type="compositionally biased region" description="Basic residues" evidence="2">
    <location>
        <begin position="45"/>
        <end position="55"/>
    </location>
</feature>
<feature type="compositionally biased region" description="Polar residues" evidence="2">
    <location>
        <begin position="23"/>
        <end position="33"/>
    </location>
</feature>